<proteinExistence type="predicted"/>
<dbReference type="InterPro" id="IPR016024">
    <property type="entry name" value="ARM-type_fold"/>
</dbReference>
<dbReference type="RefSeq" id="WP_205187577.1">
    <property type="nucleotide sequence ID" value="NZ_JAFBFC010000004.1"/>
</dbReference>
<dbReference type="Gene3D" id="1.25.10.90">
    <property type="match status" value="1"/>
</dbReference>
<reference evidence="1 2" key="1">
    <citation type="submission" date="2021-01" db="EMBL/GenBank/DDBJ databases">
        <title>Genomic Encyclopedia of Type Strains, Phase IV (KMG-IV): sequencing the most valuable type-strain genomes for metagenomic binning, comparative biology and taxonomic classification.</title>
        <authorList>
            <person name="Goeker M."/>
        </authorList>
    </citation>
    <scope>NUCLEOTIDE SEQUENCE [LARGE SCALE GENOMIC DNA]</scope>
    <source>
        <strain evidence="1 2">DSM 104297</strain>
    </source>
</reference>
<comment type="caution">
    <text evidence="1">The sequence shown here is derived from an EMBL/GenBank/DDBJ whole genome shotgun (WGS) entry which is preliminary data.</text>
</comment>
<dbReference type="Pfam" id="PF08713">
    <property type="entry name" value="DNA_alkylation"/>
    <property type="match status" value="1"/>
</dbReference>
<keyword evidence="2" id="KW-1185">Reference proteome</keyword>
<evidence type="ECO:0000313" key="1">
    <source>
        <dbReference type="EMBL" id="MBM7703611.1"/>
    </source>
</evidence>
<gene>
    <name evidence="1" type="ORF">JOC83_002460</name>
</gene>
<sequence>MNLEQLMKELEALGSEQTRKTYYRHGARDPLFGIRIGDLKKFVKVVKKDQDLGMALYNTDNHDAMYLAGLSINPKNMSKEQLQEWVEKAYWYMLSEYTVASVAAESPYALELAREWMQSDVETIATAGWSTYSNYLSIADDEELNLDEVGLLLREIGETIHHAPNRVRYTMNQFVICVGTYVKPLVEEAKDTAKRIGKVSVNMGDTACKVPLATSYIQKVEERSKVGVKKKTTRC</sequence>
<dbReference type="Proteomes" id="UP000809829">
    <property type="component" value="Unassembled WGS sequence"/>
</dbReference>
<dbReference type="InterPro" id="IPR014825">
    <property type="entry name" value="DNA_alkylation"/>
</dbReference>
<name>A0ABS2QVW5_9BACI</name>
<dbReference type="CDD" id="cd06561">
    <property type="entry name" value="AlkD_like"/>
    <property type="match status" value="1"/>
</dbReference>
<evidence type="ECO:0000313" key="2">
    <source>
        <dbReference type="Proteomes" id="UP000809829"/>
    </source>
</evidence>
<dbReference type="PANTHER" id="PTHR41291:SF1">
    <property type="entry name" value="DNA ALKYLATION REPAIR PROTEIN"/>
    <property type="match status" value="1"/>
</dbReference>
<dbReference type="EMBL" id="JAFBFC010000004">
    <property type="protein sequence ID" value="MBM7703611.1"/>
    <property type="molecule type" value="Genomic_DNA"/>
</dbReference>
<dbReference type="PANTHER" id="PTHR41291">
    <property type="entry name" value="DNA ALKYLATION REPAIR PROTEIN"/>
    <property type="match status" value="1"/>
</dbReference>
<protein>
    <submittedName>
        <fullName evidence="1">3-methyladenine DNA glycosylase AlkD</fullName>
    </submittedName>
</protein>
<organism evidence="1 2">
    <name type="scientific">Priestia iocasae</name>
    <dbReference type="NCBI Taxonomy" id="2291674"/>
    <lineage>
        <taxon>Bacteria</taxon>
        <taxon>Bacillati</taxon>
        <taxon>Bacillota</taxon>
        <taxon>Bacilli</taxon>
        <taxon>Bacillales</taxon>
        <taxon>Bacillaceae</taxon>
        <taxon>Priestia</taxon>
    </lineage>
</organism>
<dbReference type="SUPFAM" id="SSF48371">
    <property type="entry name" value="ARM repeat"/>
    <property type="match status" value="1"/>
</dbReference>
<accession>A0ABS2QVW5</accession>